<sequence length="135" mass="15310">MKIVILFVIGTLLISGCKNTQKSPNLDNKGIGPIKEVIIAERIDKTLVKQGEAIFKSKCTTCHHTDKDFVGPKMAQITEKRSPEWIMNMILNPEEMLQKDAIAQELLRDYNGVTMSNQHLTQEEARAILEFLRTL</sequence>
<gene>
    <name evidence="6" type="ORF">CCAN11_710001</name>
</gene>
<dbReference type="PROSITE" id="PS51257">
    <property type="entry name" value="PROKAR_LIPOPROTEIN"/>
    <property type="match status" value="1"/>
</dbReference>
<dbReference type="AlphaFoldDB" id="A0A0B7IMZ6"/>
<organism evidence="6 7">
    <name type="scientific">Capnocytophaga canimorsus</name>
    <dbReference type="NCBI Taxonomy" id="28188"/>
    <lineage>
        <taxon>Bacteria</taxon>
        <taxon>Pseudomonadati</taxon>
        <taxon>Bacteroidota</taxon>
        <taxon>Flavobacteriia</taxon>
        <taxon>Flavobacteriales</taxon>
        <taxon>Flavobacteriaceae</taxon>
        <taxon>Capnocytophaga</taxon>
    </lineage>
</organism>
<dbReference type="InterPro" id="IPR009056">
    <property type="entry name" value="Cyt_c-like_dom"/>
</dbReference>
<dbReference type="GO" id="GO:0009055">
    <property type="term" value="F:electron transfer activity"/>
    <property type="evidence" value="ECO:0007669"/>
    <property type="project" value="InterPro"/>
</dbReference>
<dbReference type="GO" id="GO:0020037">
    <property type="term" value="F:heme binding"/>
    <property type="evidence" value="ECO:0007669"/>
    <property type="project" value="InterPro"/>
</dbReference>
<evidence type="ECO:0000256" key="3">
    <source>
        <dbReference type="ARBA" id="ARBA00023004"/>
    </source>
</evidence>
<name>A0A0B7IMZ6_9FLAO</name>
<dbReference type="Pfam" id="PF00034">
    <property type="entry name" value="Cytochrom_C"/>
    <property type="match status" value="1"/>
</dbReference>
<keyword evidence="3 4" id="KW-0408">Iron</keyword>
<reference evidence="7" key="1">
    <citation type="submission" date="2015-01" db="EMBL/GenBank/DDBJ databases">
        <authorList>
            <person name="MANFREDI Pablo"/>
        </authorList>
    </citation>
    <scope>NUCLEOTIDE SEQUENCE [LARGE SCALE GENOMIC DNA]</scope>
    <source>
        <strain evidence="7">Cc11</strain>
    </source>
</reference>
<evidence type="ECO:0000259" key="5">
    <source>
        <dbReference type="PROSITE" id="PS51007"/>
    </source>
</evidence>
<dbReference type="Gene3D" id="1.10.760.10">
    <property type="entry name" value="Cytochrome c-like domain"/>
    <property type="match status" value="1"/>
</dbReference>
<keyword evidence="2 4" id="KW-0479">Metal-binding</keyword>
<dbReference type="EMBL" id="CDOK01000219">
    <property type="protein sequence ID" value="CEN53241.1"/>
    <property type="molecule type" value="Genomic_DNA"/>
</dbReference>
<protein>
    <submittedName>
        <fullName evidence="6">Cytochrome c class I</fullName>
    </submittedName>
</protein>
<keyword evidence="1 4" id="KW-0349">Heme</keyword>
<dbReference type="Proteomes" id="UP000039370">
    <property type="component" value="Unassembled WGS sequence"/>
</dbReference>
<accession>A0A0B7IMZ6</accession>
<dbReference type="RefSeq" id="WP_041988516.1">
    <property type="nucleotide sequence ID" value="NZ_BOQI01000006.1"/>
</dbReference>
<dbReference type="GO" id="GO:0046872">
    <property type="term" value="F:metal ion binding"/>
    <property type="evidence" value="ECO:0007669"/>
    <property type="project" value="UniProtKB-KW"/>
</dbReference>
<evidence type="ECO:0000256" key="4">
    <source>
        <dbReference type="PROSITE-ProRule" id="PRU00433"/>
    </source>
</evidence>
<evidence type="ECO:0000256" key="2">
    <source>
        <dbReference type="ARBA" id="ARBA00022723"/>
    </source>
</evidence>
<evidence type="ECO:0000313" key="7">
    <source>
        <dbReference type="Proteomes" id="UP000039370"/>
    </source>
</evidence>
<proteinExistence type="predicted"/>
<feature type="domain" description="Cytochrome c" evidence="5">
    <location>
        <begin position="46"/>
        <end position="135"/>
    </location>
</feature>
<evidence type="ECO:0000256" key="1">
    <source>
        <dbReference type="ARBA" id="ARBA00022617"/>
    </source>
</evidence>
<dbReference type="SUPFAM" id="SSF46626">
    <property type="entry name" value="Cytochrome c"/>
    <property type="match status" value="1"/>
</dbReference>
<evidence type="ECO:0000313" key="6">
    <source>
        <dbReference type="EMBL" id="CEN53241.1"/>
    </source>
</evidence>
<dbReference type="PROSITE" id="PS51007">
    <property type="entry name" value="CYTC"/>
    <property type="match status" value="1"/>
</dbReference>
<dbReference type="InterPro" id="IPR036909">
    <property type="entry name" value="Cyt_c-like_dom_sf"/>
</dbReference>